<reference evidence="1" key="1">
    <citation type="journal article" date="2016" name="Nat. Genet.">
        <title>A high-quality carrot genome assembly provides new insights into carotenoid accumulation and asterid genome evolution.</title>
        <authorList>
            <person name="Iorizzo M."/>
            <person name="Ellison S."/>
            <person name="Senalik D."/>
            <person name="Zeng P."/>
            <person name="Satapoomin P."/>
            <person name="Huang J."/>
            <person name="Bowman M."/>
            <person name="Iovene M."/>
            <person name="Sanseverino W."/>
            <person name="Cavagnaro P."/>
            <person name="Yildiz M."/>
            <person name="Macko-Podgorni A."/>
            <person name="Moranska E."/>
            <person name="Grzebelus E."/>
            <person name="Grzebelus D."/>
            <person name="Ashrafi H."/>
            <person name="Zheng Z."/>
            <person name="Cheng S."/>
            <person name="Spooner D."/>
            <person name="Van Deynze A."/>
            <person name="Simon P."/>
        </authorList>
    </citation>
    <scope>NUCLEOTIDE SEQUENCE</scope>
    <source>
        <tissue evidence="1">Leaf</tissue>
    </source>
</reference>
<accession>A0AAF0X344</accession>
<dbReference type="AlphaFoldDB" id="A0AAF0X344"/>
<organism evidence="1 2">
    <name type="scientific">Daucus carota subsp. sativus</name>
    <name type="common">Carrot</name>
    <dbReference type="NCBI Taxonomy" id="79200"/>
    <lineage>
        <taxon>Eukaryota</taxon>
        <taxon>Viridiplantae</taxon>
        <taxon>Streptophyta</taxon>
        <taxon>Embryophyta</taxon>
        <taxon>Tracheophyta</taxon>
        <taxon>Spermatophyta</taxon>
        <taxon>Magnoliopsida</taxon>
        <taxon>eudicotyledons</taxon>
        <taxon>Gunneridae</taxon>
        <taxon>Pentapetalae</taxon>
        <taxon>asterids</taxon>
        <taxon>campanulids</taxon>
        <taxon>Apiales</taxon>
        <taxon>Apiaceae</taxon>
        <taxon>Apioideae</taxon>
        <taxon>Scandiceae</taxon>
        <taxon>Daucinae</taxon>
        <taxon>Daucus</taxon>
        <taxon>Daucus sect. Daucus</taxon>
    </lineage>
</organism>
<proteinExistence type="predicted"/>
<sequence length="147" mass="17250">MNISSKPASVCHEQDVPVKEKESAKRKLVLERCKGDEEDTRCIDVAEKVYTLVGPTKMSRARFDIPEDGRKWVYTTLSVAWKLHKARVKKAYYTKYDNDEERLENRPDRVPLEDFKMLLKYWGDAKGIYCATYYIVLLFFLSKLLCI</sequence>
<protein>
    <submittedName>
        <fullName evidence="1">Uncharacterized protein</fullName>
    </submittedName>
</protein>
<dbReference type="EMBL" id="CP093347">
    <property type="protein sequence ID" value="WOH00508.1"/>
    <property type="molecule type" value="Genomic_DNA"/>
</dbReference>
<dbReference type="PANTHER" id="PTHR33144">
    <property type="entry name" value="OS10G0409366 PROTEIN-RELATED"/>
    <property type="match status" value="1"/>
</dbReference>
<keyword evidence="2" id="KW-1185">Reference proteome</keyword>
<name>A0AAF0X344_DAUCS</name>
<reference evidence="1" key="2">
    <citation type="submission" date="2022-03" db="EMBL/GenBank/DDBJ databases">
        <title>Draft title - Genomic analysis of global carrot germplasm unveils the trajectory of domestication and the origin of high carotenoid orange carrot.</title>
        <authorList>
            <person name="Iorizzo M."/>
            <person name="Ellison S."/>
            <person name="Senalik D."/>
            <person name="Macko-Podgorni A."/>
            <person name="Grzebelus D."/>
            <person name="Bostan H."/>
            <person name="Rolling W."/>
            <person name="Curaba J."/>
            <person name="Simon P."/>
        </authorList>
    </citation>
    <scope>NUCLEOTIDE SEQUENCE</scope>
    <source>
        <tissue evidence="1">Leaf</tissue>
    </source>
</reference>
<evidence type="ECO:0000313" key="2">
    <source>
        <dbReference type="Proteomes" id="UP000077755"/>
    </source>
</evidence>
<evidence type="ECO:0000313" key="1">
    <source>
        <dbReference type="EMBL" id="WOH00508.1"/>
    </source>
</evidence>
<gene>
    <name evidence="1" type="ORF">DCAR_0519873</name>
</gene>
<dbReference type="PANTHER" id="PTHR33144:SF16">
    <property type="entry name" value="OS02G0129000 PROTEIN"/>
    <property type="match status" value="1"/>
</dbReference>
<dbReference type="Proteomes" id="UP000077755">
    <property type="component" value="Chromosome 5"/>
</dbReference>